<name>A0AB72Z3P3_9BIFI</name>
<organism evidence="2 3">
    <name type="scientific">Bifidobacterium dentium JCVIHMP022</name>
    <dbReference type="NCBI Taxonomy" id="553191"/>
    <lineage>
        <taxon>Bacteria</taxon>
        <taxon>Bacillati</taxon>
        <taxon>Actinomycetota</taxon>
        <taxon>Actinomycetes</taxon>
        <taxon>Bifidobacteriales</taxon>
        <taxon>Bifidobacteriaceae</taxon>
        <taxon>Bifidobacterium</taxon>
    </lineage>
</organism>
<dbReference type="AlphaFoldDB" id="A0AB72Z3P3"/>
<keyword evidence="1" id="KW-1133">Transmembrane helix</keyword>
<keyword evidence="1" id="KW-0472">Membrane</keyword>
<feature type="transmembrane region" description="Helical" evidence="1">
    <location>
        <begin position="85"/>
        <end position="112"/>
    </location>
</feature>
<dbReference type="EMBL" id="AEHJ01000002">
    <property type="protein sequence ID" value="EFO78860.1"/>
    <property type="molecule type" value="Genomic_DNA"/>
</dbReference>
<comment type="caution">
    <text evidence="2">The sequence shown here is derived from an EMBL/GenBank/DDBJ whole genome shotgun (WGS) entry which is preliminary data.</text>
</comment>
<protein>
    <recommendedName>
        <fullName evidence="4">DUF3267 domain-containing protein</fullName>
    </recommendedName>
</protein>
<proteinExistence type="predicted"/>
<evidence type="ECO:0008006" key="4">
    <source>
        <dbReference type="Google" id="ProtNLM"/>
    </source>
</evidence>
<evidence type="ECO:0000313" key="3">
    <source>
        <dbReference type="Proteomes" id="UP000003457"/>
    </source>
</evidence>
<evidence type="ECO:0000256" key="1">
    <source>
        <dbReference type="SAM" id="Phobius"/>
    </source>
</evidence>
<keyword evidence="1" id="KW-0812">Transmembrane</keyword>
<gene>
    <name evidence="2" type="ORF">HMPREF9003_0023</name>
</gene>
<sequence>MLLVRLAIACFVPFAPVYLLVVVTGIMVGLDPLLVGMLRLAFTASVSMTIHELVHACLLSWRNPDMRVSISTDWLRMMVYRKAPLPMLQALACAVLGPCAGVMTAMCLTGLYGPSFGWLVVIQQMVCLIPPCDDGVAVVRCIWTLVSRGRKRGIGWKETR</sequence>
<dbReference type="Proteomes" id="UP000003457">
    <property type="component" value="Unassembled WGS sequence"/>
</dbReference>
<reference evidence="2 3" key="1">
    <citation type="submission" date="2010-10" db="EMBL/GenBank/DDBJ databases">
        <authorList>
            <person name="Durkin A.S."/>
            <person name="Madupu R."/>
            <person name="Torralba M."/>
            <person name="Gillis M."/>
            <person name="Methe B."/>
            <person name="Sutton G."/>
            <person name="Nelson K.E."/>
        </authorList>
    </citation>
    <scope>NUCLEOTIDE SEQUENCE [LARGE SCALE GENOMIC DNA]</scope>
    <source>
        <strain evidence="2 3">JCVIHMP022</strain>
    </source>
</reference>
<evidence type="ECO:0000313" key="2">
    <source>
        <dbReference type="EMBL" id="EFO78860.1"/>
    </source>
</evidence>
<accession>A0AB72Z3P3</accession>
<feature type="transmembrane region" description="Helical" evidence="1">
    <location>
        <begin position="7"/>
        <end position="28"/>
    </location>
</feature>